<sequence>MPKNLRRAKCLRMLSVGILVCHCRFRCQRICDEQVLLKLGVGGRHWGNGLFELGCMEIDLSDISEDLKCPICLGVIRKTKIVMECLHRFCGECIEKAIRLCKNECPVCREHFPGGCTLGDDRHYDHLISIIHPDVAQYEDESLQRQIEELERKHKVKATAVSFARRRRTIRNACKDEKGNEKNEVMNDKNAGKESSSDAQKTESEPNKDGESATLHADGTADENVPEK</sequence>
<evidence type="ECO:0000256" key="1">
    <source>
        <dbReference type="ARBA" id="ARBA00022723"/>
    </source>
</evidence>
<dbReference type="Gene3D" id="3.30.40.10">
    <property type="entry name" value="Zinc/RING finger domain, C3HC4 (zinc finger)"/>
    <property type="match status" value="1"/>
</dbReference>
<keyword evidence="2 4" id="KW-0863">Zinc-finger</keyword>
<dbReference type="GO" id="GO:0008270">
    <property type="term" value="F:zinc ion binding"/>
    <property type="evidence" value="ECO:0007669"/>
    <property type="project" value="UniProtKB-KW"/>
</dbReference>
<feature type="signal peptide" evidence="6">
    <location>
        <begin position="1"/>
        <end position="23"/>
    </location>
</feature>
<dbReference type="PANTHER" id="PTHR46537:SF3">
    <property type="entry name" value="E3 UBIQUITIN-PROTEIN LIGASE RING1A"/>
    <property type="match status" value="1"/>
</dbReference>
<evidence type="ECO:0000313" key="8">
    <source>
        <dbReference type="EMBL" id="QCD84383.1"/>
    </source>
</evidence>
<keyword evidence="9" id="KW-1185">Reference proteome</keyword>
<dbReference type="EMBL" id="CP039346">
    <property type="protein sequence ID" value="QCD84383.1"/>
    <property type="molecule type" value="Genomic_DNA"/>
</dbReference>
<keyword evidence="3" id="KW-0862">Zinc</keyword>
<evidence type="ECO:0000256" key="6">
    <source>
        <dbReference type="SAM" id="SignalP"/>
    </source>
</evidence>
<gene>
    <name evidence="8" type="ORF">DEO72_LG2g4735</name>
</gene>
<evidence type="ECO:0000256" key="5">
    <source>
        <dbReference type="SAM" id="MobiDB-lite"/>
    </source>
</evidence>
<keyword evidence="1" id="KW-0479">Metal-binding</keyword>
<evidence type="ECO:0000259" key="7">
    <source>
        <dbReference type="PROSITE" id="PS50089"/>
    </source>
</evidence>
<feature type="domain" description="RING-type" evidence="7">
    <location>
        <begin position="69"/>
        <end position="109"/>
    </location>
</feature>
<evidence type="ECO:0000256" key="2">
    <source>
        <dbReference type="ARBA" id="ARBA00022771"/>
    </source>
</evidence>
<dbReference type="SUPFAM" id="SSF57850">
    <property type="entry name" value="RING/U-box"/>
    <property type="match status" value="1"/>
</dbReference>
<feature type="region of interest" description="Disordered" evidence="5">
    <location>
        <begin position="173"/>
        <end position="228"/>
    </location>
</feature>
<feature type="chain" id="PRO_5020025942" evidence="6">
    <location>
        <begin position="24"/>
        <end position="228"/>
    </location>
</feature>
<keyword evidence="6" id="KW-0732">Signal</keyword>
<reference evidence="8 9" key="1">
    <citation type="submission" date="2019-04" db="EMBL/GenBank/DDBJ databases">
        <title>An improved genome assembly and genetic linkage map for asparagus bean, Vigna unguiculata ssp. sesquipedialis.</title>
        <authorList>
            <person name="Xia Q."/>
            <person name="Zhang R."/>
            <person name="Dong Y."/>
        </authorList>
    </citation>
    <scope>NUCLEOTIDE SEQUENCE [LARGE SCALE GENOMIC DNA]</scope>
    <source>
        <tissue evidence="8">Leaf</tissue>
    </source>
</reference>
<dbReference type="InterPro" id="IPR017907">
    <property type="entry name" value="Znf_RING_CS"/>
</dbReference>
<organism evidence="8 9">
    <name type="scientific">Vigna unguiculata</name>
    <name type="common">Cowpea</name>
    <dbReference type="NCBI Taxonomy" id="3917"/>
    <lineage>
        <taxon>Eukaryota</taxon>
        <taxon>Viridiplantae</taxon>
        <taxon>Streptophyta</taxon>
        <taxon>Embryophyta</taxon>
        <taxon>Tracheophyta</taxon>
        <taxon>Spermatophyta</taxon>
        <taxon>Magnoliopsida</taxon>
        <taxon>eudicotyledons</taxon>
        <taxon>Gunneridae</taxon>
        <taxon>Pentapetalae</taxon>
        <taxon>rosids</taxon>
        <taxon>fabids</taxon>
        <taxon>Fabales</taxon>
        <taxon>Fabaceae</taxon>
        <taxon>Papilionoideae</taxon>
        <taxon>50 kb inversion clade</taxon>
        <taxon>NPAAA clade</taxon>
        <taxon>indigoferoid/millettioid clade</taxon>
        <taxon>Phaseoleae</taxon>
        <taxon>Vigna</taxon>
    </lineage>
</organism>
<feature type="compositionally biased region" description="Basic and acidic residues" evidence="5">
    <location>
        <begin position="173"/>
        <end position="211"/>
    </location>
</feature>
<evidence type="ECO:0000256" key="3">
    <source>
        <dbReference type="ARBA" id="ARBA00022833"/>
    </source>
</evidence>
<dbReference type="AlphaFoldDB" id="A0A4D6L795"/>
<accession>A0A4D6L795</accession>
<protein>
    <submittedName>
        <fullName evidence="8">E3 ubiquitin-protein ligase</fullName>
    </submittedName>
</protein>
<proteinExistence type="predicted"/>
<name>A0A4D6L795_VIGUN</name>
<dbReference type="Proteomes" id="UP000501690">
    <property type="component" value="Linkage Group LG2"/>
</dbReference>
<dbReference type="InterPro" id="IPR044592">
    <property type="entry name" value="RING1A/B"/>
</dbReference>
<dbReference type="SMART" id="SM00184">
    <property type="entry name" value="RING"/>
    <property type="match status" value="1"/>
</dbReference>
<evidence type="ECO:0000313" key="9">
    <source>
        <dbReference type="Proteomes" id="UP000501690"/>
    </source>
</evidence>
<evidence type="ECO:0000256" key="4">
    <source>
        <dbReference type="PROSITE-ProRule" id="PRU00175"/>
    </source>
</evidence>
<dbReference type="InterPro" id="IPR001841">
    <property type="entry name" value="Znf_RING"/>
</dbReference>
<dbReference type="PROSITE" id="PS00518">
    <property type="entry name" value="ZF_RING_1"/>
    <property type="match status" value="1"/>
</dbReference>
<dbReference type="PANTHER" id="PTHR46537">
    <property type="entry name" value="OS11G0578200 PROTEIN"/>
    <property type="match status" value="1"/>
</dbReference>
<dbReference type="PROSITE" id="PS50089">
    <property type="entry name" value="ZF_RING_2"/>
    <property type="match status" value="1"/>
</dbReference>
<dbReference type="Pfam" id="PF13923">
    <property type="entry name" value="zf-C3HC4_2"/>
    <property type="match status" value="1"/>
</dbReference>
<dbReference type="InterPro" id="IPR013083">
    <property type="entry name" value="Znf_RING/FYVE/PHD"/>
</dbReference>